<reference evidence="1 2" key="1">
    <citation type="journal article" date="2010" name="Mol. Plant Microbe Interact.">
        <title>Streptomyces scabies 87-22 contains a coronafacic acid-like biosynthetic cluster that contributes to plant-microbe interactions.</title>
        <authorList>
            <person name="Bignell D.R."/>
            <person name="Seipke R.F."/>
            <person name="Huguet-Tapia J.C."/>
            <person name="Chambers A.H."/>
            <person name="Parry R.J."/>
            <person name="Loria R."/>
        </authorList>
    </citation>
    <scope>NUCLEOTIDE SEQUENCE [LARGE SCALE GENOMIC DNA]</scope>
    <source>
        <strain evidence="1 2">87.22</strain>
    </source>
</reference>
<dbReference type="EMBL" id="FN554889">
    <property type="protein sequence ID" value="CBG75113.1"/>
    <property type="molecule type" value="Genomic_DNA"/>
</dbReference>
<evidence type="ECO:0000313" key="1">
    <source>
        <dbReference type="EMBL" id="CBG75113.1"/>
    </source>
</evidence>
<protein>
    <submittedName>
        <fullName evidence="1">Uncharacterized protein</fullName>
    </submittedName>
</protein>
<accession>C9ZHR8</accession>
<gene>
    <name evidence="1" type="ordered locus">SCAB_81541</name>
</gene>
<evidence type="ECO:0000313" key="2">
    <source>
        <dbReference type="Proteomes" id="UP000001444"/>
    </source>
</evidence>
<proteinExistence type="predicted"/>
<keyword evidence="2" id="KW-1185">Reference proteome</keyword>
<dbReference type="AlphaFoldDB" id="C9ZHR8"/>
<dbReference type="GeneID" id="24305935"/>
<name>C9ZHR8_STRSW</name>
<dbReference type="Proteomes" id="UP000001444">
    <property type="component" value="Chromosome"/>
</dbReference>
<sequence>MIVQYTRRRLSTACCCTNLNAPLAEGCRLRGVLRAPGAVRIAVQAGDGEDGTTFLYEIPNDTVAPYYIPGILRTVLAGTQLHSSSDISEAMGMTVIRLRPAELTPDPEPEHGRALTVLRALSSPDGEETPS</sequence>
<organism evidence="1 2">
    <name type="scientific">Streptomyces scabiei (strain 87.22)</name>
    <dbReference type="NCBI Taxonomy" id="680198"/>
    <lineage>
        <taxon>Bacteria</taxon>
        <taxon>Bacillati</taxon>
        <taxon>Actinomycetota</taxon>
        <taxon>Actinomycetes</taxon>
        <taxon>Kitasatosporales</taxon>
        <taxon>Streptomycetaceae</taxon>
        <taxon>Streptomyces</taxon>
    </lineage>
</organism>
<dbReference type="RefSeq" id="WP_013005553.1">
    <property type="nucleotide sequence ID" value="NC_013929.1"/>
</dbReference>
<dbReference type="eggNOG" id="ENOG5031KAN">
    <property type="taxonomic scope" value="Bacteria"/>
</dbReference>
<dbReference type="HOGENOM" id="CLU_1926457_0_0_11"/>
<dbReference type="KEGG" id="scb:SCAB_81541"/>